<evidence type="ECO:0000313" key="4">
    <source>
        <dbReference type="EMBL" id="GHB18128.1"/>
    </source>
</evidence>
<keyword evidence="2" id="KW-0472">Membrane</keyword>
<dbReference type="Proteomes" id="UP000637980">
    <property type="component" value="Unassembled WGS sequence"/>
</dbReference>
<dbReference type="PANTHER" id="PTHR34700">
    <property type="entry name" value="POTASSIUM BINDING PROTEIN KBP"/>
    <property type="match status" value="1"/>
</dbReference>
<accession>A0ABQ3E1M7</accession>
<dbReference type="InterPro" id="IPR018392">
    <property type="entry name" value="LysM"/>
</dbReference>
<name>A0ABQ3E1M7_9HYPH</name>
<dbReference type="Gene3D" id="3.10.350.10">
    <property type="entry name" value="LysM domain"/>
    <property type="match status" value="1"/>
</dbReference>
<dbReference type="SUPFAM" id="SSF54106">
    <property type="entry name" value="LysM domain"/>
    <property type="match status" value="1"/>
</dbReference>
<feature type="compositionally biased region" description="Low complexity" evidence="1">
    <location>
        <begin position="294"/>
        <end position="310"/>
    </location>
</feature>
<feature type="domain" description="LysM" evidence="3">
    <location>
        <begin position="457"/>
        <end position="506"/>
    </location>
</feature>
<reference evidence="5" key="1">
    <citation type="journal article" date="2019" name="Int. J. Syst. Evol. Microbiol.">
        <title>The Global Catalogue of Microorganisms (GCM) 10K type strain sequencing project: providing services to taxonomists for standard genome sequencing and annotation.</title>
        <authorList>
            <consortium name="The Broad Institute Genomics Platform"/>
            <consortium name="The Broad Institute Genome Sequencing Center for Infectious Disease"/>
            <person name="Wu L."/>
            <person name="Ma J."/>
        </authorList>
    </citation>
    <scope>NUCLEOTIDE SEQUENCE [LARGE SCALE GENOMIC DNA]</scope>
    <source>
        <strain evidence="5">KCTC 12861</strain>
    </source>
</reference>
<keyword evidence="2" id="KW-1133">Transmembrane helix</keyword>
<dbReference type="InterPro" id="IPR041498">
    <property type="entry name" value="Big_6"/>
</dbReference>
<dbReference type="PROSITE" id="PS51782">
    <property type="entry name" value="LYSM"/>
    <property type="match status" value="1"/>
</dbReference>
<dbReference type="Pfam" id="PF17936">
    <property type="entry name" value="Big_6"/>
    <property type="match status" value="1"/>
</dbReference>
<feature type="transmembrane region" description="Helical" evidence="2">
    <location>
        <begin position="20"/>
        <end position="40"/>
    </location>
</feature>
<dbReference type="CDD" id="cd00118">
    <property type="entry name" value="LysM"/>
    <property type="match status" value="1"/>
</dbReference>
<evidence type="ECO:0000256" key="2">
    <source>
        <dbReference type="SAM" id="Phobius"/>
    </source>
</evidence>
<dbReference type="EMBL" id="BMXE01000001">
    <property type="protein sequence ID" value="GHB18128.1"/>
    <property type="molecule type" value="Genomic_DNA"/>
</dbReference>
<keyword evidence="5" id="KW-1185">Reference proteome</keyword>
<protein>
    <recommendedName>
        <fullName evidence="3">LysM domain-containing protein</fullName>
    </recommendedName>
</protein>
<feature type="region of interest" description="Disordered" evidence="1">
    <location>
        <begin position="288"/>
        <end position="310"/>
    </location>
</feature>
<dbReference type="Pfam" id="PF01476">
    <property type="entry name" value="LysM"/>
    <property type="match status" value="1"/>
</dbReference>
<dbReference type="Gene3D" id="2.60.40.10">
    <property type="entry name" value="Immunoglobulins"/>
    <property type="match status" value="1"/>
</dbReference>
<comment type="caution">
    <text evidence="4">The sequence shown here is derived from an EMBL/GenBank/DDBJ whole genome shotgun (WGS) entry which is preliminary data.</text>
</comment>
<sequence>MKAGLLQEQLRTMSKLGMNWLLTVAVTVAAGAIGAGAYYLSKEDTSVVAEAEKAVAKLEAAANGKVQLGTSGAQNAEAVADPASGTTTELETAGVAVDDAPSFDVMRVEPSGDAVVAGRAEAGSIVALISNGDVVGKGIANSRGEFAIVLDQPLKPGDHDVSLEATNQETQETNDSQEHIAVSVPEDETGEVLVVLNAPNEPSKILQLPETPVTAEPVTIVPADEPAPAAPAKVAVAPEIGAKPMATAPVEAAAEAPTQAPAVTPAETQVAVNETPVETKVVVNQTPTPVGESAVPAPTMPQAATPAAPAPVQMPTQTATQTQTPTQVQAPVTAAAPQAQDPALTVKAVETEQGKVFVAGESEPGAQVRVYVGEDFVGEAKAGNKGRWLVEAEKTIPAGNVEIRADKVENAEGKVEARAQVVFTKGEKDVAMIPVRLVAEGSGSKGASASVGIGELPNVIIRRGDNLWSISRRLYGKGTRYTTIYQANSQQIHNPDLIFPGQVFMLPVADLNWKTINN</sequence>
<dbReference type="SMART" id="SM00257">
    <property type="entry name" value="LysM"/>
    <property type="match status" value="1"/>
</dbReference>
<organism evidence="4 5">
    <name type="scientific">Pseudovibrio japonicus</name>
    <dbReference type="NCBI Taxonomy" id="366534"/>
    <lineage>
        <taxon>Bacteria</taxon>
        <taxon>Pseudomonadati</taxon>
        <taxon>Pseudomonadota</taxon>
        <taxon>Alphaproteobacteria</taxon>
        <taxon>Hyphomicrobiales</taxon>
        <taxon>Stappiaceae</taxon>
        <taxon>Pseudovibrio</taxon>
    </lineage>
</organism>
<dbReference type="PANTHER" id="PTHR34700:SF4">
    <property type="entry name" value="PHAGE-LIKE ELEMENT PBSX PROTEIN XKDP"/>
    <property type="match status" value="1"/>
</dbReference>
<dbReference type="InterPro" id="IPR013783">
    <property type="entry name" value="Ig-like_fold"/>
</dbReference>
<dbReference type="InterPro" id="IPR036779">
    <property type="entry name" value="LysM_dom_sf"/>
</dbReference>
<evidence type="ECO:0000256" key="1">
    <source>
        <dbReference type="SAM" id="MobiDB-lite"/>
    </source>
</evidence>
<gene>
    <name evidence="4" type="ORF">GCM10007094_02330</name>
</gene>
<proteinExistence type="predicted"/>
<dbReference type="InterPro" id="IPR052196">
    <property type="entry name" value="Bact_Kbp"/>
</dbReference>
<evidence type="ECO:0000313" key="5">
    <source>
        <dbReference type="Proteomes" id="UP000637980"/>
    </source>
</evidence>
<evidence type="ECO:0000259" key="3">
    <source>
        <dbReference type="PROSITE" id="PS51782"/>
    </source>
</evidence>
<keyword evidence="2" id="KW-0812">Transmembrane</keyword>